<keyword evidence="2" id="KW-1185">Reference proteome</keyword>
<dbReference type="EMBL" id="QTSX02007315">
    <property type="protein sequence ID" value="KAJ9048825.1"/>
    <property type="molecule type" value="Genomic_DNA"/>
</dbReference>
<name>A0ACC2RFI5_9FUNG</name>
<proteinExistence type="predicted"/>
<evidence type="ECO:0000313" key="1">
    <source>
        <dbReference type="EMBL" id="KAJ9048825.1"/>
    </source>
</evidence>
<dbReference type="Proteomes" id="UP001165960">
    <property type="component" value="Unassembled WGS sequence"/>
</dbReference>
<organism evidence="1 2">
    <name type="scientific">Entomophthora muscae</name>
    <dbReference type="NCBI Taxonomy" id="34485"/>
    <lineage>
        <taxon>Eukaryota</taxon>
        <taxon>Fungi</taxon>
        <taxon>Fungi incertae sedis</taxon>
        <taxon>Zoopagomycota</taxon>
        <taxon>Entomophthoromycotina</taxon>
        <taxon>Entomophthoromycetes</taxon>
        <taxon>Entomophthorales</taxon>
        <taxon>Entomophthoraceae</taxon>
        <taxon>Entomophthora</taxon>
    </lineage>
</organism>
<protein>
    <submittedName>
        <fullName evidence="1">Uncharacterized protein</fullName>
    </submittedName>
</protein>
<evidence type="ECO:0000313" key="2">
    <source>
        <dbReference type="Proteomes" id="UP001165960"/>
    </source>
</evidence>
<comment type="caution">
    <text evidence="1">The sequence shown here is derived from an EMBL/GenBank/DDBJ whole genome shotgun (WGS) entry which is preliminary data.</text>
</comment>
<reference evidence="1" key="1">
    <citation type="submission" date="2022-04" db="EMBL/GenBank/DDBJ databases">
        <title>Genome of the entomopathogenic fungus Entomophthora muscae.</title>
        <authorList>
            <person name="Elya C."/>
            <person name="Lovett B.R."/>
            <person name="Lee E."/>
            <person name="Macias A.M."/>
            <person name="Hajek A.E."/>
            <person name="De Bivort B.L."/>
            <person name="Kasson M.T."/>
            <person name="De Fine Licht H.H."/>
            <person name="Stajich J.E."/>
        </authorList>
    </citation>
    <scope>NUCLEOTIDE SEQUENCE</scope>
    <source>
        <strain evidence="1">Berkeley</strain>
    </source>
</reference>
<sequence length="72" mass="7922">MKYSIITSIAMIAFSSFALGANVPVDILVVSMVRLPMALEKVLPPLLPLPPLRLLLLESLDINSSRVKNNYL</sequence>
<gene>
    <name evidence="1" type="ORF">DSO57_1030785</name>
</gene>
<accession>A0ACC2RFI5</accession>